<dbReference type="GO" id="GO:0016780">
    <property type="term" value="F:phosphotransferase activity, for other substituted phosphate groups"/>
    <property type="evidence" value="ECO:0007669"/>
    <property type="project" value="TreeGrafter"/>
</dbReference>
<evidence type="ECO:0000313" key="4">
    <source>
        <dbReference type="EMBL" id="PWD86182.1"/>
    </source>
</evidence>
<evidence type="ECO:0000256" key="2">
    <source>
        <dbReference type="SAM" id="Phobius"/>
    </source>
</evidence>
<comment type="caution">
    <text evidence="4">The sequence shown here is derived from an EMBL/GenBank/DDBJ whole genome shotgun (WGS) entry which is preliminary data.</text>
</comment>
<organism evidence="4 5">
    <name type="scientific">Ignatzschineria cameli</name>
    <dbReference type="NCBI Taxonomy" id="2182793"/>
    <lineage>
        <taxon>Bacteria</taxon>
        <taxon>Pseudomonadati</taxon>
        <taxon>Pseudomonadota</taxon>
        <taxon>Gammaproteobacteria</taxon>
        <taxon>Cardiobacteriales</taxon>
        <taxon>Ignatzschineriaceae</taxon>
        <taxon>Ignatzschineria</taxon>
    </lineage>
</organism>
<dbReference type="InterPro" id="IPR003362">
    <property type="entry name" value="Bact_transf"/>
</dbReference>
<dbReference type="Proteomes" id="UP000245059">
    <property type="component" value="Unassembled WGS sequence"/>
</dbReference>
<comment type="similarity">
    <text evidence="1">Belongs to the bacterial sugar transferase family.</text>
</comment>
<keyword evidence="4" id="KW-0808">Transferase</keyword>
<evidence type="ECO:0000256" key="1">
    <source>
        <dbReference type="ARBA" id="ARBA00006464"/>
    </source>
</evidence>
<evidence type="ECO:0000259" key="3">
    <source>
        <dbReference type="Pfam" id="PF02397"/>
    </source>
</evidence>
<reference evidence="5" key="1">
    <citation type="submission" date="2018-05" db="EMBL/GenBank/DDBJ databases">
        <title>Ignatzschineria dubaiensis sp. nov., isolated from necrotic foot tissues of dromedaries (Camelus dromedarius) and associated maggots in Dubai, United Arab Emirates.</title>
        <authorList>
            <person name="Tsang C.C."/>
            <person name="Tang J.Y.M."/>
            <person name="Fong J.Y.H."/>
            <person name="Kinne J."/>
            <person name="Lee H.H."/>
            <person name="Joseph M."/>
            <person name="Jose S."/>
            <person name="Schuster R.K."/>
            <person name="Tang Y."/>
            <person name="Sivakumar S."/>
            <person name="Chen J.H.K."/>
            <person name="Teng J.L.L."/>
            <person name="Lau S.K.P."/>
            <person name="Wernery U."/>
            <person name="Woo P.C.Y."/>
        </authorList>
    </citation>
    <scope>NUCLEOTIDE SEQUENCE [LARGE SCALE GENOMIC DNA]</scope>
    <source>
        <strain evidence="5">UAE-HKU57</strain>
    </source>
</reference>
<gene>
    <name evidence="4" type="ORF">DC077_05415</name>
</gene>
<keyword evidence="2" id="KW-0812">Transmembrane</keyword>
<dbReference type="PANTHER" id="PTHR30576:SF20">
    <property type="entry name" value="QUINOVOSAMINEPHOSPHOTRANSFERAE-RELATED"/>
    <property type="match status" value="1"/>
</dbReference>
<protein>
    <submittedName>
        <fullName evidence="4">Glycosyl transferase</fullName>
    </submittedName>
</protein>
<keyword evidence="2" id="KW-0472">Membrane</keyword>
<dbReference type="EMBL" id="QEWW01000003">
    <property type="protein sequence ID" value="PWD86182.1"/>
    <property type="molecule type" value="Genomic_DNA"/>
</dbReference>
<dbReference type="RefSeq" id="WP_109217880.1">
    <property type="nucleotide sequence ID" value="NZ_QEWW01000003.1"/>
</dbReference>
<dbReference type="Pfam" id="PF02397">
    <property type="entry name" value="Bac_transf"/>
    <property type="match status" value="1"/>
</dbReference>
<accession>A0A2U2AQV8</accession>
<evidence type="ECO:0000313" key="5">
    <source>
        <dbReference type="Proteomes" id="UP000245059"/>
    </source>
</evidence>
<dbReference type="PANTHER" id="PTHR30576">
    <property type="entry name" value="COLANIC BIOSYNTHESIS UDP-GLUCOSE LIPID CARRIER TRANSFERASE"/>
    <property type="match status" value="1"/>
</dbReference>
<name>A0A2U2AQV8_9GAMM</name>
<feature type="domain" description="Bacterial sugar transferase" evidence="3">
    <location>
        <begin position="3"/>
        <end position="195"/>
    </location>
</feature>
<feature type="transmembrane region" description="Helical" evidence="2">
    <location>
        <begin position="6"/>
        <end position="29"/>
    </location>
</feature>
<proteinExistence type="inferred from homology"/>
<dbReference type="AlphaFoldDB" id="A0A2U2AQV8"/>
<sequence length="197" mass="22718">MIKRIFDIVCSAMGLIVLAPLLLFIAIWIKKDSKGPIFFRQVRVGLHGEPFRIHKFRSMYTDSEAHGQLTVGNDSRITPSGHFIRKYKLDELAQLIDVFRGKMSLVGPRPEVPKFMDQYSKEDREIILSVRPGITDRASIEMVDENEILSQYEDPSQAYVDIIMPIKAEHYKAYVKNHSLLGDIKIIFQTILKIIKR</sequence>
<keyword evidence="2" id="KW-1133">Transmembrane helix</keyword>